<dbReference type="SUPFAM" id="SSF53623">
    <property type="entry name" value="MurD-like peptide ligases, catalytic domain"/>
    <property type="match status" value="1"/>
</dbReference>
<gene>
    <name evidence="9" type="ORF">S01H4_17873</name>
</gene>
<dbReference type="GO" id="GO:0005737">
    <property type="term" value="C:cytoplasm"/>
    <property type="evidence" value="ECO:0007669"/>
    <property type="project" value="UniProtKB-SubCell"/>
</dbReference>
<sequence>GEIELASRIFKGKLIAVTGTNGKTTTCTLVNEMLTQGGFKTALGGNISPGVPLSEAVLSSSKDTIMVVEVSTFQLETIKLFKPYIGIITNITPDHLDRHKDFETYVQLKRRLLANQDKDDYCILNYDQEITRETGKEVESKVFFFSVKKKVENGACLFEDTVFYNSQGLDRLLFKKSDVLLQGMHNLENILAASTASILAGCDIDAIKRAVKQFTGVPHRLEIVRTISGIRFVNNSMCTNPVAFKRSIESFTTPFVLICGGRNKNLELEEMIKPIMRAKYTVIIGESAPRLKHYLQENDYKRFSIAKTMDEATEVAYKHASPGDTVLLSPGGSSFDMFKDFADRGNSFKESIGRLNNGKIKH</sequence>
<accession>X1A594</accession>
<dbReference type="GO" id="GO:0008360">
    <property type="term" value="P:regulation of cell shape"/>
    <property type="evidence" value="ECO:0007669"/>
    <property type="project" value="InterPro"/>
</dbReference>
<evidence type="ECO:0000256" key="2">
    <source>
        <dbReference type="ARBA" id="ARBA00004752"/>
    </source>
</evidence>
<dbReference type="PANTHER" id="PTHR43692:SF1">
    <property type="entry name" value="UDP-N-ACETYLMURAMOYLALANINE--D-GLUTAMATE LIGASE"/>
    <property type="match status" value="1"/>
</dbReference>
<comment type="caution">
    <text evidence="9">The sequence shown here is derived from an EMBL/GenBank/DDBJ whole genome shotgun (WGS) entry which is preliminary data.</text>
</comment>
<dbReference type="GO" id="GO:0051301">
    <property type="term" value="P:cell division"/>
    <property type="evidence" value="ECO:0007669"/>
    <property type="project" value="InterPro"/>
</dbReference>
<name>X1A594_9ZZZZ</name>
<proteinExistence type="predicted"/>
<evidence type="ECO:0000256" key="6">
    <source>
        <dbReference type="ARBA" id="ARBA00022840"/>
    </source>
</evidence>
<reference evidence="9" key="1">
    <citation type="journal article" date="2014" name="Front. Microbiol.">
        <title>High frequency of phylogenetically diverse reductive dehalogenase-homologous genes in deep subseafloor sedimentary metagenomes.</title>
        <authorList>
            <person name="Kawai M."/>
            <person name="Futagami T."/>
            <person name="Toyoda A."/>
            <person name="Takaki Y."/>
            <person name="Nishi S."/>
            <person name="Hori S."/>
            <person name="Arai W."/>
            <person name="Tsubouchi T."/>
            <person name="Morono Y."/>
            <person name="Uchiyama I."/>
            <person name="Ito T."/>
            <person name="Fujiyama A."/>
            <person name="Inagaki F."/>
            <person name="Takami H."/>
        </authorList>
    </citation>
    <scope>NUCLEOTIDE SEQUENCE</scope>
    <source>
        <strain evidence="9">Expedition CK06-06</strain>
    </source>
</reference>
<dbReference type="SUPFAM" id="SSF53244">
    <property type="entry name" value="MurD-like peptide ligases, peptide-binding domain"/>
    <property type="match status" value="1"/>
</dbReference>
<evidence type="ECO:0000256" key="4">
    <source>
        <dbReference type="ARBA" id="ARBA00022598"/>
    </source>
</evidence>
<keyword evidence="6" id="KW-0067">ATP-binding</keyword>
<evidence type="ECO:0000256" key="1">
    <source>
        <dbReference type="ARBA" id="ARBA00004496"/>
    </source>
</evidence>
<dbReference type="Pfam" id="PF02875">
    <property type="entry name" value="Mur_ligase_C"/>
    <property type="match status" value="1"/>
</dbReference>
<dbReference type="GO" id="GO:0009252">
    <property type="term" value="P:peptidoglycan biosynthetic process"/>
    <property type="evidence" value="ECO:0007669"/>
    <property type="project" value="UniProtKB-UniPathway"/>
</dbReference>
<dbReference type="Gene3D" id="3.40.1190.10">
    <property type="entry name" value="Mur-like, catalytic domain"/>
    <property type="match status" value="1"/>
</dbReference>
<evidence type="ECO:0000259" key="7">
    <source>
        <dbReference type="Pfam" id="PF02875"/>
    </source>
</evidence>
<evidence type="ECO:0000256" key="3">
    <source>
        <dbReference type="ARBA" id="ARBA00022490"/>
    </source>
</evidence>
<evidence type="ECO:0000313" key="9">
    <source>
        <dbReference type="EMBL" id="GAG65352.1"/>
    </source>
</evidence>
<dbReference type="GO" id="GO:0008764">
    <property type="term" value="F:UDP-N-acetylmuramoylalanine-D-glutamate ligase activity"/>
    <property type="evidence" value="ECO:0007669"/>
    <property type="project" value="UniProtKB-EC"/>
</dbReference>
<feature type="domain" description="Mur ligase central" evidence="8">
    <location>
        <begin position="17"/>
        <end position="196"/>
    </location>
</feature>
<dbReference type="AlphaFoldDB" id="X1A594"/>
<keyword evidence="5" id="KW-0547">Nucleotide-binding</keyword>
<protein>
    <submittedName>
        <fullName evidence="9">Uncharacterized protein</fullName>
    </submittedName>
</protein>
<dbReference type="Gene3D" id="3.90.190.20">
    <property type="entry name" value="Mur ligase, C-terminal domain"/>
    <property type="match status" value="1"/>
</dbReference>
<comment type="pathway">
    <text evidence="2">Cell wall biogenesis; peptidoglycan biosynthesis.</text>
</comment>
<evidence type="ECO:0000259" key="8">
    <source>
        <dbReference type="Pfam" id="PF08245"/>
    </source>
</evidence>
<dbReference type="InterPro" id="IPR036615">
    <property type="entry name" value="Mur_ligase_C_dom_sf"/>
</dbReference>
<comment type="subcellular location">
    <subcellularLocation>
        <location evidence="1">Cytoplasm</location>
    </subcellularLocation>
</comment>
<keyword evidence="4" id="KW-0436">Ligase</keyword>
<dbReference type="InterPro" id="IPR013221">
    <property type="entry name" value="Mur_ligase_cen"/>
</dbReference>
<dbReference type="GO" id="GO:0005524">
    <property type="term" value="F:ATP binding"/>
    <property type="evidence" value="ECO:0007669"/>
    <property type="project" value="UniProtKB-KW"/>
</dbReference>
<evidence type="ECO:0000256" key="5">
    <source>
        <dbReference type="ARBA" id="ARBA00022741"/>
    </source>
</evidence>
<organism evidence="9">
    <name type="scientific">marine sediment metagenome</name>
    <dbReference type="NCBI Taxonomy" id="412755"/>
    <lineage>
        <taxon>unclassified sequences</taxon>
        <taxon>metagenomes</taxon>
        <taxon>ecological metagenomes</taxon>
    </lineage>
</organism>
<dbReference type="Pfam" id="PF08245">
    <property type="entry name" value="Mur_ligase_M"/>
    <property type="match status" value="1"/>
</dbReference>
<dbReference type="InterPro" id="IPR036565">
    <property type="entry name" value="Mur-like_cat_sf"/>
</dbReference>
<dbReference type="EMBL" id="BART01007893">
    <property type="protein sequence ID" value="GAG65352.1"/>
    <property type="molecule type" value="Genomic_DNA"/>
</dbReference>
<dbReference type="UniPathway" id="UPA00219"/>
<dbReference type="InterPro" id="IPR004101">
    <property type="entry name" value="Mur_ligase_C"/>
</dbReference>
<keyword evidence="3" id="KW-0963">Cytoplasm</keyword>
<dbReference type="NCBIfam" id="TIGR01087">
    <property type="entry name" value="murD"/>
    <property type="match status" value="1"/>
</dbReference>
<dbReference type="PANTHER" id="PTHR43692">
    <property type="entry name" value="UDP-N-ACETYLMURAMOYLALANINE--D-GLUTAMATE LIGASE"/>
    <property type="match status" value="1"/>
</dbReference>
<feature type="domain" description="Mur ligase C-terminal" evidence="7">
    <location>
        <begin position="219"/>
        <end position="330"/>
    </location>
</feature>
<dbReference type="InterPro" id="IPR005762">
    <property type="entry name" value="MurD"/>
</dbReference>
<feature type="non-terminal residue" evidence="9">
    <location>
        <position position="1"/>
    </location>
</feature>